<evidence type="ECO:0000313" key="2">
    <source>
        <dbReference type="Proteomes" id="UP000028999"/>
    </source>
</evidence>
<dbReference type="EMBL" id="LK032376">
    <property type="protein sequence ID" value="CDY36460.1"/>
    <property type="molecule type" value="Genomic_DNA"/>
</dbReference>
<evidence type="ECO:0000313" key="1">
    <source>
        <dbReference type="EMBL" id="CDY36460.1"/>
    </source>
</evidence>
<dbReference type="Gramene" id="CDY36460">
    <property type="protein sequence ID" value="CDY36460"/>
    <property type="gene ID" value="GSBRNA2T00062110001"/>
</dbReference>
<dbReference type="AlphaFoldDB" id="A0A078HDM2"/>
<protein>
    <submittedName>
        <fullName evidence="1">BnaC03g67800D protein</fullName>
    </submittedName>
</protein>
<name>A0A078HDM2_BRANA</name>
<proteinExistence type="predicted"/>
<reference evidence="1 2" key="1">
    <citation type="journal article" date="2014" name="Science">
        <title>Plant genetics. Early allopolyploid evolution in the post-Neolithic Brassica napus oilseed genome.</title>
        <authorList>
            <person name="Chalhoub B."/>
            <person name="Denoeud F."/>
            <person name="Liu S."/>
            <person name="Parkin I.A."/>
            <person name="Tang H."/>
            <person name="Wang X."/>
            <person name="Chiquet J."/>
            <person name="Belcram H."/>
            <person name="Tong C."/>
            <person name="Samans B."/>
            <person name="Correa M."/>
            <person name="Da Silva C."/>
            <person name="Just J."/>
            <person name="Falentin C."/>
            <person name="Koh C.S."/>
            <person name="Le Clainche I."/>
            <person name="Bernard M."/>
            <person name="Bento P."/>
            <person name="Noel B."/>
            <person name="Labadie K."/>
            <person name="Alberti A."/>
            <person name="Charles M."/>
            <person name="Arnaud D."/>
            <person name="Guo H."/>
            <person name="Daviaud C."/>
            <person name="Alamery S."/>
            <person name="Jabbari K."/>
            <person name="Zhao M."/>
            <person name="Edger P.P."/>
            <person name="Chelaifa H."/>
            <person name="Tack D."/>
            <person name="Lassalle G."/>
            <person name="Mestiri I."/>
            <person name="Schnel N."/>
            <person name="Le Paslier M.C."/>
            <person name="Fan G."/>
            <person name="Renault V."/>
            <person name="Bayer P.E."/>
            <person name="Golicz A.A."/>
            <person name="Manoli S."/>
            <person name="Lee T.H."/>
            <person name="Thi V.H."/>
            <person name="Chalabi S."/>
            <person name="Hu Q."/>
            <person name="Fan C."/>
            <person name="Tollenaere R."/>
            <person name="Lu Y."/>
            <person name="Battail C."/>
            <person name="Shen J."/>
            <person name="Sidebottom C.H."/>
            <person name="Wang X."/>
            <person name="Canaguier A."/>
            <person name="Chauveau A."/>
            <person name="Berard A."/>
            <person name="Deniot G."/>
            <person name="Guan M."/>
            <person name="Liu Z."/>
            <person name="Sun F."/>
            <person name="Lim Y.P."/>
            <person name="Lyons E."/>
            <person name="Town C.D."/>
            <person name="Bancroft I."/>
            <person name="Wang X."/>
            <person name="Meng J."/>
            <person name="Ma J."/>
            <person name="Pires J.C."/>
            <person name="King G.J."/>
            <person name="Brunel D."/>
            <person name="Delourme R."/>
            <person name="Renard M."/>
            <person name="Aury J.M."/>
            <person name="Adams K.L."/>
            <person name="Batley J."/>
            <person name="Snowdon R.J."/>
            <person name="Tost J."/>
            <person name="Edwards D."/>
            <person name="Zhou Y."/>
            <person name="Hua W."/>
            <person name="Sharpe A.G."/>
            <person name="Paterson A.H."/>
            <person name="Guan C."/>
            <person name="Wincker P."/>
        </authorList>
    </citation>
    <scope>NUCLEOTIDE SEQUENCE [LARGE SCALE GENOMIC DNA]</scope>
    <source>
        <strain evidence="2">cv. Darmor-bzh</strain>
    </source>
</reference>
<gene>
    <name evidence="1" type="primary">BnaC03g67800D</name>
    <name evidence="1" type="ORF">GSBRNA2T00062110001</name>
</gene>
<dbReference type="Proteomes" id="UP000028999">
    <property type="component" value="Unassembled WGS sequence"/>
</dbReference>
<keyword evidence="2" id="KW-1185">Reference proteome</keyword>
<organism evidence="1 2">
    <name type="scientific">Brassica napus</name>
    <name type="common">Rape</name>
    <dbReference type="NCBI Taxonomy" id="3708"/>
    <lineage>
        <taxon>Eukaryota</taxon>
        <taxon>Viridiplantae</taxon>
        <taxon>Streptophyta</taxon>
        <taxon>Embryophyta</taxon>
        <taxon>Tracheophyta</taxon>
        <taxon>Spermatophyta</taxon>
        <taxon>Magnoliopsida</taxon>
        <taxon>eudicotyledons</taxon>
        <taxon>Gunneridae</taxon>
        <taxon>Pentapetalae</taxon>
        <taxon>rosids</taxon>
        <taxon>malvids</taxon>
        <taxon>Brassicales</taxon>
        <taxon>Brassicaceae</taxon>
        <taxon>Brassiceae</taxon>
        <taxon>Brassica</taxon>
    </lineage>
</organism>
<dbReference type="OMA" id="AEGMIMW"/>
<dbReference type="PaxDb" id="3708-A0A078HDM2"/>
<accession>A0A078HDM2</accession>
<sequence length="85" mass="9690">MVDSMGFLDLKLKIGKSTCWLLYSEALVDFSLLFVVKNLVHVDGVSLKVDPILRDSETAEGMIMWPFFSFYSSKSCEYKKVESIL</sequence>